<dbReference type="AlphaFoldDB" id="X1PTU5"/>
<dbReference type="InterPro" id="IPR022310">
    <property type="entry name" value="NAD/GMP_synthase"/>
</dbReference>
<evidence type="ECO:0000313" key="2">
    <source>
        <dbReference type="EMBL" id="GAI59652.1"/>
    </source>
</evidence>
<protein>
    <recommendedName>
        <fullName evidence="1">NAD/GMP synthase domain-containing protein</fullName>
    </recommendedName>
</protein>
<sequence>DDEEVMKISYEKMDLILLALEKSWKILDIVKVLGIEKDEVIYIKNLMQKSEHMRKIYTH</sequence>
<feature type="domain" description="NAD/GMP synthase" evidence="1">
    <location>
        <begin position="2"/>
        <end position="55"/>
    </location>
</feature>
<dbReference type="EMBL" id="BARW01002729">
    <property type="protein sequence ID" value="GAI59652.1"/>
    <property type="molecule type" value="Genomic_DNA"/>
</dbReference>
<reference evidence="2" key="1">
    <citation type="journal article" date="2014" name="Front. Microbiol.">
        <title>High frequency of phylogenetically diverse reductive dehalogenase-homologous genes in deep subseafloor sedimentary metagenomes.</title>
        <authorList>
            <person name="Kawai M."/>
            <person name="Futagami T."/>
            <person name="Toyoda A."/>
            <person name="Takaki Y."/>
            <person name="Nishi S."/>
            <person name="Hori S."/>
            <person name="Arai W."/>
            <person name="Tsubouchi T."/>
            <person name="Morono Y."/>
            <person name="Uchiyama I."/>
            <person name="Ito T."/>
            <person name="Fujiyama A."/>
            <person name="Inagaki F."/>
            <person name="Takami H."/>
        </authorList>
    </citation>
    <scope>NUCLEOTIDE SEQUENCE</scope>
    <source>
        <strain evidence="2">Expedition CK06-06</strain>
    </source>
</reference>
<feature type="non-terminal residue" evidence="2">
    <location>
        <position position="1"/>
    </location>
</feature>
<dbReference type="Pfam" id="PF02540">
    <property type="entry name" value="NAD_synthase"/>
    <property type="match status" value="1"/>
</dbReference>
<dbReference type="Gene3D" id="3.40.50.620">
    <property type="entry name" value="HUPs"/>
    <property type="match status" value="1"/>
</dbReference>
<name>X1PTU5_9ZZZZ</name>
<gene>
    <name evidence="2" type="ORF">S12H4_07406</name>
</gene>
<evidence type="ECO:0000259" key="1">
    <source>
        <dbReference type="Pfam" id="PF02540"/>
    </source>
</evidence>
<organism evidence="2">
    <name type="scientific">marine sediment metagenome</name>
    <dbReference type="NCBI Taxonomy" id="412755"/>
    <lineage>
        <taxon>unclassified sequences</taxon>
        <taxon>metagenomes</taxon>
        <taxon>ecological metagenomes</taxon>
    </lineage>
</organism>
<accession>X1PTU5</accession>
<dbReference type="InterPro" id="IPR014729">
    <property type="entry name" value="Rossmann-like_a/b/a_fold"/>
</dbReference>
<proteinExistence type="predicted"/>
<comment type="caution">
    <text evidence="2">The sequence shown here is derived from an EMBL/GenBank/DDBJ whole genome shotgun (WGS) entry which is preliminary data.</text>
</comment>
<dbReference type="GO" id="GO:0006163">
    <property type="term" value="P:purine nucleotide metabolic process"/>
    <property type="evidence" value="ECO:0007669"/>
    <property type="project" value="UniProtKB-ARBA"/>
</dbReference>